<keyword evidence="9" id="KW-0829">Tyrosine-protein kinase</keyword>
<evidence type="ECO:0000256" key="2">
    <source>
        <dbReference type="ARBA" id="ARBA00011903"/>
    </source>
</evidence>
<feature type="binding site" evidence="11">
    <location>
        <position position="203"/>
    </location>
    <ligand>
        <name>ATP</name>
        <dbReference type="ChEBI" id="CHEBI:30616"/>
    </ligand>
</feature>
<dbReference type="InterPro" id="IPR001245">
    <property type="entry name" value="Ser-Thr/Tyr_kinase_cat_dom"/>
</dbReference>
<dbReference type="Gene3D" id="1.10.510.10">
    <property type="entry name" value="Transferase(Phosphotransferase) domain 1"/>
    <property type="match status" value="1"/>
</dbReference>
<evidence type="ECO:0000256" key="12">
    <source>
        <dbReference type="SAM" id="MobiDB-lite"/>
    </source>
</evidence>
<dbReference type="Gene3D" id="3.30.200.20">
    <property type="entry name" value="Phosphorylase Kinase, domain 1"/>
    <property type="match status" value="1"/>
</dbReference>
<keyword evidence="6 11" id="KW-0547">Nucleotide-binding</keyword>
<name>A0A158R452_9BILA</name>
<reference evidence="15" key="1">
    <citation type="submission" date="2016-04" db="UniProtKB">
        <authorList>
            <consortium name="WormBaseParasite"/>
        </authorList>
    </citation>
    <scope>IDENTIFICATION</scope>
</reference>
<evidence type="ECO:0000256" key="7">
    <source>
        <dbReference type="ARBA" id="ARBA00022777"/>
    </source>
</evidence>
<keyword evidence="5" id="KW-0808">Transferase</keyword>
<feature type="region of interest" description="Disordered" evidence="12">
    <location>
        <begin position="612"/>
        <end position="639"/>
    </location>
</feature>
<dbReference type="Proteomes" id="UP000046393">
    <property type="component" value="Unplaced"/>
</dbReference>
<evidence type="ECO:0000259" key="13">
    <source>
        <dbReference type="PROSITE" id="PS50011"/>
    </source>
</evidence>
<protein>
    <recommendedName>
        <fullName evidence="2">non-specific protein-tyrosine kinase</fullName>
        <ecNumber evidence="2">2.7.10.2</ecNumber>
    </recommendedName>
</protein>
<dbReference type="Pfam" id="PF07714">
    <property type="entry name" value="PK_Tyr_Ser-Thr"/>
    <property type="match status" value="1"/>
</dbReference>
<dbReference type="WBParaSite" id="SMUV_0000240601-mRNA-1">
    <property type="protein sequence ID" value="SMUV_0000240601-mRNA-1"/>
    <property type="gene ID" value="SMUV_0000240601"/>
</dbReference>
<evidence type="ECO:0000256" key="4">
    <source>
        <dbReference type="ARBA" id="ARBA00022490"/>
    </source>
</evidence>
<dbReference type="Pfam" id="PF09027">
    <property type="entry name" value="GTPase_binding"/>
    <property type="match status" value="1"/>
</dbReference>
<dbReference type="Gene3D" id="4.10.680.10">
    <property type="entry name" value="Cdc42-like binding domain"/>
    <property type="match status" value="1"/>
</dbReference>
<accession>A0A158R452</accession>
<keyword evidence="3" id="KW-0728">SH3 domain</keyword>
<dbReference type="PROSITE" id="PS50011">
    <property type="entry name" value="PROTEIN_KINASE_DOM"/>
    <property type="match status" value="1"/>
</dbReference>
<dbReference type="InterPro" id="IPR015116">
    <property type="entry name" value="Cdc42-bd-like"/>
</dbReference>
<dbReference type="InterPro" id="IPR000719">
    <property type="entry name" value="Prot_kinase_dom"/>
</dbReference>
<keyword evidence="4" id="KW-0963">Cytoplasm</keyword>
<dbReference type="PROSITE" id="PS00109">
    <property type="entry name" value="PROTEIN_KINASE_TYR"/>
    <property type="match status" value="1"/>
</dbReference>
<dbReference type="PANTHER" id="PTHR24418">
    <property type="entry name" value="TYROSINE-PROTEIN KINASE"/>
    <property type="match status" value="1"/>
</dbReference>
<dbReference type="Pfam" id="PF22931">
    <property type="entry name" value="SAM_TNK"/>
    <property type="match status" value="1"/>
</dbReference>
<dbReference type="SMART" id="SM00219">
    <property type="entry name" value="TyrKc"/>
    <property type="match status" value="1"/>
</dbReference>
<dbReference type="InterPro" id="IPR020635">
    <property type="entry name" value="Tyr_kinase_cat_dom"/>
</dbReference>
<sequence length="1327" mass="145844">MHTNLLVLVSATIASSLVLVHLTSLSHVLSFVALQSLTLNHLLALQYIMRSEVYIEEALLEVFNETDLVKFQAKLCVDLQLSRLEHFDHVTDDELHLVGLSIPAIRRLRLAIADKKKKLKKSKGIFSTVGRKDGQNMTKIMLAADAIPDAVPSTSKDTSSIATCLIAKEEIFLAEKLGEGSFAIVKRALWKRADGVKIDVAVKILREPSAEIMEDLQQEVNNMQRLQHPNLIRLYGIVFSNPAMMVVEFCDGGALLNRLRAVDKPVLLVLTLLDYSLQIAKGMTYLESKHCVHRDLAARNVLLTDGDRVGFPKILLIEYAFKTIKICDFGLMRALNENERLYTMSAQKKIPFACINLCPPESLRYRQFSRASDVWAFGVTLWELFSYGEEPWMGYRGAEVLAKLEAGERLQRPKWCSLEIYDLMSTCWSSNANVRPKFSLLKGLLADTKFTVVECRENFAPDGDLDLELQTNDRIVVIEGNGVIWYGQNIRTRKFGHFRRSAIHLRNERNSVSSPLITEPPLEKEIKNERIERISKPIPGSFIHAGHGDIVPSQCWGQPDRIDDIYLKNPILRKDWEMKRGSKKIRSLGSEEQKRPKFIPSVVSMQGISGTSILKSPTPPTLPVEKSAPQRLNPSNINSVKKSADTTSIYSTSSVDPFAPFSEYYYDAFDEHDFDKSWVPSQQNTLSTKSLVTATSLVQKVLPTELSIPTYDSPPLEPIRTYEELSSTASKYGYNSRVVFTANDVVSCLVPAASNQSQLLSTQKAVRNESCEVQKVLLPSIGEKIKNTSITPKSSVADFEPSNKISSTLNSYLVDSKGNNASLSRHPVRLPPPTAFKKSYLQPTDDNTSNKSNPALMHKPSLTKPSQKNYTRAVDGDVTSQHTSVNYGVLSSPNIKQLAPALAQKTLQKGALKVPASMPCILESGSSPLSKKGSSASLGDTHKVSGPTQPKTTVLQNVFIIQFNFCTSLDLGSLGRAVFNASKYYATSSKEAHEKHSDISVNNQQVSSNQETTFAVNFPSSSTNAENKDLVQKSAAVSAKVNLATKSALNTRNMSSSIENPVVISSASNTPLFTNSGADPFEISSSIKNIANRGRYSEVFTSTEGTQLSLPGQKFLTTVPVSSAKSVKNSTVPAVSNPLLPSTSPLFLGAQQNNSSGPHGLNPSTSLPSSLTKNDFWTGLPNNGSMSSFTQLTASNIETPKYVGFQPRFSTMPISGTAYGYRPSTTNAFGQESLNQNSSQLFGTSVSYNSSGKNLLTQNFTPSYYWHPGQSSFSTILTPEVSSSVNAANRTALVYDANDSIIGLTLDIFEIVNSQLCCDCLLAVVNN</sequence>
<comment type="catalytic activity">
    <reaction evidence="10">
        <text>L-threonyl-[protein] + ATP = O-phospho-L-threonyl-[protein] + ADP + H(+)</text>
        <dbReference type="Rhea" id="RHEA:46608"/>
        <dbReference type="Rhea" id="RHEA-COMP:11060"/>
        <dbReference type="Rhea" id="RHEA-COMP:11605"/>
        <dbReference type="ChEBI" id="CHEBI:15378"/>
        <dbReference type="ChEBI" id="CHEBI:30013"/>
        <dbReference type="ChEBI" id="CHEBI:30616"/>
        <dbReference type="ChEBI" id="CHEBI:61977"/>
        <dbReference type="ChEBI" id="CHEBI:456216"/>
        <dbReference type="EC" id="2.7.11.1"/>
    </reaction>
</comment>
<feature type="region of interest" description="Disordered" evidence="12">
    <location>
        <begin position="820"/>
        <end position="877"/>
    </location>
</feature>
<feature type="domain" description="Protein kinase" evidence="13">
    <location>
        <begin position="171"/>
        <end position="450"/>
    </location>
</feature>
<dbReference type="InterPro" id="IPR008266">
    <property type="entry name" value="Tyr_kinase_AS"/>
</dbReference>
<feature type="compositionally biased region" description="Polar residues" evidence="12">
    <location>
        <begin position="841"/>
        <end position="853"/>
    </location>
</feature>
<proteinExistence type="predicted"/>
<dbReference type="InterPro" id="IPR055175">
    <property type="entry name" value="ACK/TNK-like_SAM"/>
</dbReference>
<evidence type="ECO:0000256" key="6">
    <source>
        <dbReference type="ARBA" id="ARBA00022741"/>
    </source>
</evidence>
<dbReference type="InterPro" id="IPR011009">
    <property type="entry name" value="Kinase-like_dom_sf"/>
</dbReference>
<evidence type="ECO:0000256" key="9">
    <source>
        <dbReference type="ARBA" id="ARBA00023137"/>
    </source>
</evidence>
<feature type="compositionally biased region" description="Low complexity" evidence="12">
    <location>
        <begin position="925"/>
        <end position="939"/>
    </location>
</feature>
<keyword evidence="8 11" id="KW-0067">ATP-binding</keyword>
<dbReference type="InterPro" id="IPR017441">
    <property type="entry name" value="Protein_kinase_ATP_BS"/>
</dbReference>
<dbReference type="GO" id="GO:0005737">
    <property type="term" value="C:cytoplasm"/>
    <property type="evidence" value="ECO:0007669"/>
    <property type="project" value="UniProtKB-SubCell"/>
</dbReference>
<feature type="region of interest" description="Disordered" evidence="12">
    <location>
        <begin position="925"/>
        <end position="946"/>
    </location>
</feature>
<evidence type="ECO:0000256" key="11">
    <source>
        <dbReference type="PROSITE-ProRule" id="PRU10141"/>
    </source>
</evidence>
<feature type="compositionally biased region" description="Polar residues" evidence="12">
    <location>
        <begin position="1145"/>
        <end position="1157"/>
    </location>
</feature>
<keyword evidence="7" id="KW-0418">Kinase</keyword>
<dbReference type="GO" id="GO:0004715">
    <property type="term" value="F:non-membrane spanning protein tyrosine kinase activity"/>
    <property type="evidence" value="ECO:0007669"/>
    <property type="project" value="UniProtKB-EC"/>
</dbReference>
<evidence type="ECO:0000256" key="10">
    <source>
        <dbReference type="ARBA" id="ARBA00047899"/>
    </source>
</evidence>
<feature type="compositionally biased region" description="Polar residues" evidence="12">
    <location>
        <begin position="630"/>
        <end position="639"/>
    </location>
</feature>
<comment type="subcellular location">
    <subcellularLocation>
        <location evidence="1">Cytoplasm</location>
    </subcellularLocation>
</comment>
<dbReference type="PROSITE" id="PS00107">
    <property type="entry name" value="PROTEIN_KINASE_ATP"/>
    <property type="match status" value="1"/>
</dbReference>
<evidence type="ECO:0000256" key="8">
    <source>
        <dbReference type="ARBA" id="ARBA00022840"/>
    </source>
</evidence>
<dbReference type="PRINTS" id="PR00109">
    <property type="entry name" value="TYRKINASE"/>
</dbReference>
<feature type="region of interest" description="Disordered" evidence="12">
    <location>
        <begin position="1145"/>
        <end position="1168"/>
    </location>
</feature>
<organism evidence="14 15">
    <name type="scientific">Syphacia muris</name>
    <dbReference type="NCBI Taxonomy" id="451379"/>
    <lineage>
        <taxon>Eukaryota</taxon>
        <taxon>Metazoa</taxon>
        <taxon>Ecdysozoa</taxon>
        <taxon>Nematoda</taxon>
        <taxon>Chromadorea</taxon>
        <taxon>Rhabditida</taxon>
        <taxon>Spirurina</taxon>
        <taxon>Oxyuridomorpha</taxon>
        <taxon>Oxyuroidea</taxon>
        <taxon>Oxyuridae</taxon>
        <taxon>Syphacia</taxon>
    </lineage>
</organism>
<dbReference type="GO" id="GO:0005524">
    <property type="term" value="F:ATP binding"/>
    <property type="evidence" value="ECO:0007669"/>
    <property type="project" value="UniProtKB-UniRule"/>
</dbReference>
<keyword evidence="14" id="KW-1185">Reference proteome</keyword>
<evidence type="ECO:0000256" key="3">
    <source>
        <dbReference type="ARBA" id="ARBA00022443"/>
    </source>
</evidence>
<dbReference type="STRING" id="451379.A0A158R452"/>
<dbReference type="SUPFAM" id="SSF56112">
    <property type="entry name" value="Protein kinase-like (PK-like)"/>
    <property type="match status" value="1"/>
</dbReference>
<dbReference type="InterPro" id="IPR050198">
    <property type="entry name" value="Non-receptor_tyrosine_kinases"/>
</dbReference>
<dbReference type="FunFam" id="4.10.680.10:FF:000001">
    <property type="entry name" value="activated CDC42 kinase 1 isoform X1"/>
    <property type="match status" value="1"/>
</dbReference>
<dbReference type="EC" id="2.7.10.2" evidence="2"/>
<evidence type="ECO:0000256" key="1">
    <source>
        <dbReference type="ARBA" id="ARBA00004496"/>
    </source>
</evidence>
<evidence type="ECO:0000256" key="5">
    <source>
        <dbReference type="ARBA" id="ARBA00022679"/>
    </source>
</evidence>
<dbReference type="FunFam" id="1.10.510.10:FF:000521">
    <property type="entry name" value="Tyrosine-protein kinase pr2"/>
    <property type="match status" value="1"/>
</dbReference>
<evidence type="ECO:0000313" key="14">
    <source>
        <dbReference type="Proteomes" id="UP000046393"/>
    </source>
</evidence>
<dbReference type="GO" id="GO:0004674">
    <property type="term" value="F:protein serine/threonine kinase activity"/>
    <property type="evidence" value="ECO:0007669"/>
    <property type="project" value="UniProtKB-EC"/>
</dbReference>
<evidence type="ECO:0000313" key="15">
    <source>
        <dbReference type="WBParaSite" id="SMUV_0000240601-mRNA-1"/>
    </source>
</evidence>
<dbReference type="InterPro" id="IPR037085">
    <property type="entry name" value="Cdc42-bd-like_dom_sf"/>
</dbReference>